<gene>
    <name evidence="2" type="ORF">CFN58_02065</name>
</gene>
<proteinExistence type="predicted"/>
<feature type="region of interest" description="Disordered" evidence="1">
    <location>
        <begin position="48"/>
        <end position="76"/>
    </location>
</feature>
<evidence type="ECO:0000256" key="1">
    <source>
        <dbReference type="SAM" id="MobiDB-lite"/>
    </source>
</evidence>
<evidence type="ECO:0000313" key="2">
    <source>
        <dbReference type="EMBL" id="OZI87728.1"/>
    </source>
</evidence>
<dbReference type="AlphaFoldDB" id="A0A261WNH7"/>
<evidence type="ECO:0000313" key="3">
    <source>
        <dbReference type="Proteomes" id="UP000217163"/>
    </source>
</evidence>
<sequence>MKTFVADDGRLIGVIEQKIELPYWTPYGRQVQIRTEYEFIDTGERLGTNGSAAGSTIEEQAPSGARGPWSCYSTNS</sequence>
<name>A0A261WNH7_9PSED</name>
<reference evidence="3" key="1">
    <citation type="journal article" date="2016" name="Sci. Rep.">
        <title>Genome analysis of the kiwifruit canker pathogen Pseudomonas syringae pv. actinidiae biovar 5.</title>
        <authorList>
            <person name="Fujikawa T."/>
            <person name="Sawada H."/>
        </authorList>
    </citation>
    <scope>NUCLEOTIDE SEQUENCE [LARGE SCALE GENOMIC DNA]</scope>
    <source>
        <strain evidence="3">MAFF 212061</strain>
    </source>
</reference>
<organism evidence="2 3">
    <name type="scientific">Pseudomonas avellanae</name>
    <dbReference type="NCBI Taxonomy" id="46257"/>
    <lineage>
        <taxon>Bacteria</taxon>
        <taxon>Pseudomonadati</taxon>
        <taxon>Pseudomonadota</taxon>
        <taxon>Gammaproteobacteria</taxon>
        <taxon>Pseudomonadales</taxon>
        <taxon>Pseudomonadaceae</taxon>
        <taxon>Pseudomonas</taxon>
    </lineage>
</organism>
<accession>A0A261WNH7</accession>
<feature type="compositionally biased region" description="Polar residues" evidence="1">
    <location>
        <begin position="48"/>
        <end position="58"/>
    </location>
</feature>
<dbReference type="Proteomes" id="UP000217163">
    <property type="component" value="Unassembled WGS sequence"/>
</dbReference>
<dbReference type="EMBL" id="NKQU01000026">
    <property type="protein sequence ID" value="OZI87728.1"/>
    <property type="molecule type" value="Genomic_DNA"/>
</dbReference>
<comment type="caution">
    <text evidence="2">The sequence shown here is derived from an EMBL/GenBank/DDBJ whole genome shotgun (WGS) entry which is preliminary data.</text>
</comment>
<protein>
    <submittedName>
        <fullName evidence="2">Uncharacterized protein</fullName>
    </submittedName>
</protein>